<gene>
    <name evidence="2" type="ORF">NQ519_05405</name>
</gene>
<dbReference type="InterPro" id="IPR008979">
    <property type="entry name" value="Galactose-bd-like_sf"/>
</dbReference>
<dbReference type="SUPFAM" id="SSF49785">
    <property type="entry name" value="Galactose-binding domain-like"/>
    <property type="match status" value="1"/>
</dbReference>
<dbReference type="SUPFAM" id="SSF49373">
    <property type="entry name" value="Invasin/intimin cell-adhesion fragments"/>
    <property type="match status" value="3"/>
</dbReference>
<dbReference type="SMART" id="SM00635">
    <property type="entry name" value="BID_2"/>
    <property type="match status" value="4"/>
</dbReference>
<dbReference type="InterPro" id="IPR003343">
    <property type="entry name" value="Big_2"/>
</dbReference>
<evidence type="ECO:0000313" key="2">
    <source>
        <dbReference type="EMBL" id="UWN66269.1"/>
    </source>
</evidence>
<evidence type="ECO:0000259" key="1">
    <source>
        <dbReference type="SMART" id="SM00635"/>
    </source>
</evidence>
<dbReference type="EMBL" id="CP102252">
    <property type="protein sequence ID" value="UWN66269.1"/>
    <property type="molecule type" value="Genomic_DNA"/>
</dbReference>
<dbReference type="InterPro" id="IPR008964">
    <property type="entry name" value="Invasin/intimin_cell_adhesion"/>
</dbReference>
<dbReference type="Gene3D" id="2.60.120.260">
    <property type="entry name" value="Galactose-binding domain-like"/>
    <property type="match status" value="1"/>
</dbReference>
<name>A0ABY5VAP6_9BACT</name>
<protein>
    <submittedName>
        <fullName evidence="2">Ig-like domain-containing protein</fullName>
    </submittedName>
</protein>
<accession>A0ABY5VAP6</accession>
<feature type="domain" description="BIG2" evidence="1">
    <location>
        <begin position="206"/>
        <end position="288"/>
    </location>
</feature>
<keyword evidence="3" id="KW-1185">Reference proteome</keyword>
<reference evidence="2" key="1">
    <citation type="journal article" date="2022" name="Cell">
        <title>Design, construction, and in vivo augmentation of a complex gut microbiome.</title>
        <authorList>
            <person name="Cheng A.G."/>
            <person name="Ho P.Y."/>
            <person name="Aranda-Diaz A."/>
            <person name="Jain S."/>
            <person name="Yu F.B."/>
            <person name="Meng X."/>
            <person name="Wang M."/>
            <person name="Iakiviak M."/>
            <person name="Nagashima K."/>
            <person name="Zhao A."/>
            <person name="Murugkar P."/>
            <person name="Patil A."/>
            <person name="Atabakhsh K."/>
            <person name="Weakley A."/>
            <person name="Yan J."/>
            <person name="Brumbaugh A.R."/>
            <person name="Higginbottom S."/>
            <person name="Dimas A."/>
            <person name="Shiver A.L."/>
            <person name="Deutschbauer A."/>
            <person name="Neff N."/>
            <person name="Sonnenburg J.L."/>
            <person name="Huang K.C."/>
            <person name="Fischbach M.A."/>
        </authorList>
    </citation>
    <scope>NUCLEOTIDE SEQUENCE</scope>
    <source>
        <strain evidence="2">JC50</strain>
    </source>
</reference>
<sequence length="586" mass="61889">MKKISIFLFAAAALLGAGCDDSSDTDKVIPVSAIALDTSLSGGISLVVGQTADITGKVTVRPENATDKTETYESSDPETVSVDDAGVVKAVKPGLAMVTISVGGKHSHFEVEVREQRISVESVTLPAELADGVTLKLGATLDIAGKATITPSNATDKTESYNSSNPMIASVTEEGIVSAIAVGEATITISVDGQSAQFTLTVEKIAVESVTLPEELAKGVTLNKGETLDIAGKATVKPENASDRTESYDSSDKAVATVSAEGLVTALAVGTTTISVTIDGVSASFELTVAEEAQVDIETITITDGRWNNSLGTASVELKNGTATYDLYSRLVITPKNQNEGVAYQIVNKDGEFIDIDENGLITCKKVGTATVVVTAKNHKNLAEGNTKKVIFTLNITDSNDLDRTGWSMSASGAIKGTDGSATAALDEVFGTSSFPTASASIPASDATIFGLDRPGKNGAGDTIWFVVDMQQPRSVNYFRIMHQGVRNADRGCRWNGFTLIEGSNDNSEWTPIAENVKLPDMSYEKQLDPNDGSTTRNIDDYRTTSNVKFPSTVNYRYLRFVGKAANFTGNNGTCQIAELYLGLDE</sequence>
<dbReference type="InterPro" id="IPR000421">
    <property type="entry name" value="FA58C"/>
</dbReference>
<feature type="domain" description="BIG2" evidence="1">
    <location>
        <begin position="119"/>
        <end position="200"/>
    </location>
</feature>
<feature type="domain" description="BIG2" evidence="1">
    <location>
        <begin position="30"/>
        <end position="112"/>
    </location>
</feature>
<proteinExistence type="predicted"/>
<organism evidence="2 3">
    <name type="scientific">Alistipes senegalensis JC50</name>
    <dbReference type="NCBI Taxonomy" id="1033732"/>
    <lineage>
        <taxon>Bacteria</taxon>
        <taxon>Pseudomonadati</taxon>
        <taxon>Bacteroidota</taxon>
        <taxon>Bacteroidia</taxon>
        <taxon>Bacteroidales</taxon>
        <taxon>Rikenellaceae</taxon>
        <taxon>Alistipes</taxon>
    </lineage>
</organism>
<dbReference type="PROSITE" id="PS51257">
    <property type="entry name" value="PROKAR_LIPOPROTEIN"/>
    <property type="match status" value="1"/>
</dbReference>
<feature type="domain" description="BIG2" evidence="1">
    <location>
        <begin position="310"/>
        <end position="384"/>
    </location>
</feature>
<dbReference type="Proteomes" id="UP001058267">
    <property type="component" value="Chromosome"/>
</dbReference>
<dbReference type="RefSeq" id="WP_026076804.1">
    <property type="nucleotide sequence ID" value="NZ_CP102252.1"/>
</dbReference>
<dbReference type="Pfam" id="PF02368">
    <property type="entry name" value="Big_2"/>
    <property type="match status" value="3"/>
</dbReference>
<evidence type="ECO:0000313" key="3">
    <source>
        <dbReference type="Proteomes" id="UP001058267"/>
    </source>
</evidence>
<dbReference type="Gene3D" id="2.60.40.1080">
    <property type="match status" value="4"/>
</dbReference>
<dbReference type="Pfam" id="PF00754">
    <property type="entry name" value="F5_F8_type_C"/>
    <property type="match status" value="1"/>
</dbReference>